<feature type="region of interest" description="Disordered" evidence="1">
    <location>
        <begin position="54"/>
        <end position="76"/>
    </location>
</feature>
<proteinExistence type="predicted"/>
<dbReference type="Proteomes" id="UP000316079">
    <property type="component" value="Unassembled WGS sequence"/>
</dbReference>
<evidence type="ECO:0000313" key="2">
    <source>
        <dbReference type="EMBL" id="TRY83788.1"/>
    </source>
</evidence>
<keyword evidence="3" id="KW-1185">Reference proteome</keyword>
<reference evidence="2 3" key="1">
    <citation type="journal article" date="2019" name="Sci. Data">
        <title>Hybrid genome assembly and annotation of Danionella translucida.</title>
        <authorList>
            <person name="Kadobianskyi M."/>
            <person name="Schulze L."/>
            <person name="Schuelke M."/>
            <person name="Judkewitz B."/>
        </authorList>
    </citation>
    <scope>NUCLEOTIDE SEQUENCE [LARGE SCALE GENOMIC DNA]</scope>
    <source>
        <strain evidence="2 3">Bolton</strain>
    </source>
</reference>
<sequence length="199" mass="23574">MCVFFQVCFETEAERLRAKLNVRHENERVLTHTLNAERERLTLSSQDLLMKLNSSTERNSQLKSEKAELESQLEERKDSFDKTEARVIIEGDQLHSGELFSLTSVHKEYRDDRSESCFSPNAGFQQTEELFSEKSETRTNSCEQPMYKAQSHYKQLKREHSLLLDVMLVLYRREWFLQDALPYVRRTLRKCGLRPEDMD</sequence>
<evidence type="ECO:0000256" key="1">
    <source>
        <dbReference type="SAM" id="MobiDB-lite"/>
    </source>
</evidence>
<dbReference type="EMBL" id="SRMA01026454">
    <property type="protein sequence ID" value="TRY83788.1"/>
    <property type="molecule type" value="Genomic_DNA"/>
</dbReference>
<comment type="caution">
    <text evidence="2">The sequence shown here is derived from an EMBL/GenBank/DDBJ whole genome shotgun (WGS) entry which is preliminary data.</text>
</comment>
<name>A0A553Q1J1_9TELE</name>
<gene>
    <name evidence="2" type="ORF">DNTS_035360</name>
</gene>
<feature type="compositionally biased region" description="Basic and acidic residues" evidence="1">
    <location>
        <begin position="63"/>
        <end position="76"/>
    </location>
</feature>
<accession>A0A553Q1J1</accession>
<evidence type="ECO:0000313" key="3">
    <source>
        <dbReference type="Proteomes" id="UP000316079"/>
    </source>
</evidence>
<organism evidence="2 3">
    <name type="scientific">Danionella cerebrum</name>
    <dbReference type="NCBI Taxonomy" id="2873325"/>
    <lineage>
        <taxon>Eukaryota</taxon>
        <taxon>Metazoa</taxon>
        <taxon>Chordata</taxon>
        <taxon>Craniata</taxon>
        <taxon>Vertebrata</taxon>
        <taxon>Euteleostomi</taxon>
        <taxon>Actinopterygii</taxon>
        <taxon>Neopterygii</taxon>
        <taxon>Teleostei</taxon>
        <taxon>Ostariophysi</taxon>
        <taxon>Cypriniformes</taxon>
        <taxon>Danionidae</taxon>
        <taxon>Danioninae</taxon>
        <taxon>Danionella</taxon>
    </lineage>
</organism>
<dbReference type="SUPFAM" id="SSF90257">
    <property type="entry name" value="Myosin rod fragments"/>
    <property type="match status" value="1"/>
</dbReference>
<dbReference type="OrthoDB" id="8902463at2759"/>
<dbReference type="AlphaFoldDB" id="A0A553Q1J1"/>
<protein>
    <submittedName>
        <fullName evidence="2">Uncharacterized protein</fullName>
    </submittedName>
</protein>